<dbReference type="Proteomes" id="UP000315363">
    <property type="component" value="Unassembled WGS sequence"/>
</dbReference>
<dbReference type="RefSeq" id="WP_142190161.1">
    <property type="nucleotide sequence ID" value="NZ_VHIF01000001.1"/>
</dbReference>
<keyword evidence="6" id="KW-0315">Glutamine amidotransferase</keyword>
<dbReference type="InterPro" id="IPR017932">
    <property type="entry name" value="GATase_2_dom"/>
</dbReference>
<dbReference type="EMBL" id="VHIF01000001">
    <property type="protein sequence ID" value="TQO38588.1"/>
    <property type="molecule type" value="Genomic_DNA"/>
</dbReference>
<dbReference type="SUPFAM" id="SSF52402">
    <property type="entry name" value="Adenine nucleotide alpha hydrolases-like"/>
    <property type="match status" value="1"/>
</dbReference>
<comment type="pathway">
    <text evidence="1">Amino-acid biosynthesis; L-asparagine biosynthesis; L-asparagine from L-aspartate (L-Gln route): step 1/1.</text>
</comment>
<gene>
    <name evidence="9" type="ORF">GQ41_3244</name>
</gene>
<dbReference type="InterPro" id="IPR033738">
    <property type="entry name" value="AsnB_N"/>
</dbReference>
<dbReference type="PIRSF" id="PIRSF001589">
    <property type="entry name" value="Asn_synthetase_glu-h"/>
    <property type="match status" value="1"/>
</dbReference>
<evidence type="ECO:0000259" key="8">
    <source>
        <dbReference type="PROSITE" id="PS51278"/>
    </source>
</evidence>
<dbReference type="PANTHER" id="PTHR43284">
    <property type="entry name" value="ASPARAGINE SYNTHETASE (GLUTAMINE-HYDROLYZING)"/>
    <property type="match status" value="1"/>
</dbReference>
<comment type="catalytic activity">
    <reaction evidence="7">
        <text>L-aspartate + L-glutamine + ATP + H2O = L-asparagine + L-glutamate + AMP + diphosphate + H(+)</text>
        <dbReference type="Rhea" id="RHEA:12228"/>
        <dbReference type="ChEBI" id="CHEBI:15377"/>
        <dbReference type="ChEBI" id="CHEBI:15378"/>
        <dbReference type="ChEBI" id="CHEBI:29985"/>
        <dbReference type="ChEBI" id="CHEBI:29991"/>
        <dbReference type="ChEBI" id="CHEBI:30616"/>
        <dbReference type="ChEBI" id="CHEBI:33019"/>
        <dbReference type="ChEBI" id="CHEBI:58048"/>
        <dbReference type="ChEBI" id="CHEBI:58359"/>
        <dbReference type="ChEBI" id="CHEBI:456215"/>
        <dbReference type="EC" id="6.3.5.4"/>
    </reaction>
</comment>
<evidence type="ECO:0000256" key="7">
    <source>
        <dbReference type="ARBA" id="ARBA00048741"/>
    </source>
</evidence>
<evidence type="ECO:0000256" key="3">
    <source>
        <dbReference type="ARBA" id="ARBA00012737"/>
    </source>
</evidence>
<dbReference type="InterPro" id="IPR001962">
    <property type="entry name" value="Asn_synthase"/>
</dbReference>
<dbReference type="SUPFAM" id="SSF56235">
    <property type="entry name" value="N-terminal nucleophile aminohydrolases (Ntn hydrolases)"/>
    <property type="match status" value="1"/>
</dbReference>
<name>A0ABY3ADW7_9FLAO</name>
<dbReference type="PROSITE" id="PS51278">
    <property type="entry name" value="GATASE_TYPE_2"/>
    <property type="match status" value="1"/>
</dbReference>
<protein>
    <recommendedName>
        <fullName evidence="3">asparagine synthase (glutamine-hydrolyzing)</fullName>
        <ecNumber evidence="3">6.3.5.4</ecNumber>
    </recommendedName>
</protein>
<evidence type="ECO:0000256" key="1">
    <source>
        <dbReference type="ARBA" id="ARBA00005187"/>
    </source>
</evidence>
<evidence type="ECO:0000256" key="4">
    <source>
        <dbReference type="ARBA" id="ARBA00022741"/>
    </source>
</evidence>
<organism evidence="9 10">
    <name type="scientific">Arenibacter algicola</name>
    <dbReference type="NCBI Taxonomy" id="616991"/>
    <lineage>
        <taxon>Bacteria</taxon>
        <taxon>Pseudomonadati</taxon>
        <taxon>Bacteroidota</taxon>
        <taxon>Flavobacteriia</taxon>
        <taxon>Flavobacteriales</taxon>
        <taxon>Flavobacteriaceae</taxon>
        <taxon>Arenibacter</taxon>
    </lineage>
</organism>
<proteinExistence type="inferred from homology"/>
<dbReference type="Pfam" id="PF00733">
    <property type="entry name" value="Asn_synthase"/>
    <property type="match status" value="1"/>
</dbReference>
<reference evidence="9 10" key="1">
    <citation type="submission" date="2019-06" db="EMBL/GenBank/DDBJ databases">
        <title>A large-scale integrated study on North Sea by COGITO (Coastal Microbe Genomic &amp; Taxonomic Observatory).</title>
        <authorList>
            <person name="Teeling H."/>
        </authorList>
    </citation>
    <scope>NUCLEOTIDE SEQUENCE [LARGE SCALE GENOMIC DNA]</scope>
    <source>
        <strain evidence="9 10">MAR_2009_79</strain>
    </source>
</reference>
<evidence type="ECO:0000256" key="5">
    <source>
        <dbReference type="ARBA" id="ARBA00022840"/>
    </source>
</evidence>
<dbReference type="Gene3D" id="3.40.50.620">
    <property type="entry name" value="HUPs"/>
    <property type="match status" value="1"/>
</dbReference>
<evidence type="ECO:0000313" key="9">
    <source>
        <dbReference type="EMBL" id="TQO38588.1"/>
    </source>
</evidence>
<comment type="similarity">
    <text evidence="2">Belongs to the asparagine synthetase family.</text>
</comment>
<sequence length="658" mass="75308">MCGIVGYYPNLIKEESVNVLKHMLTRIKHRGPDESGIFISDQVALGSVRLSIIDLDSGTMPISNNGKTLWIVFNGEIFNYIELRKELLKKGYVFKTNSDTEVIIHLYEEYGNGFLSKLNGQFAIAIYDKIRDELFLARDRVGIRPLFYTEIGGSLVFASEIKSLLEFPDVKLHFSQKAISQYFTFWTALSPNTVFEEVFEVPPGSFMTVNSKDKQLTKYWDLPICKPNEYNHVNAHEAAEAFENIFSNAVRIRLRADVPVAAYLSGGLDSSITTSFIKKITPNNLRTFSIGFDDVDFDESSFQKIASDYFVTKHSSITCSSQEIANDFKDVVWHSETPLLRTAPAPMKLLANKVHENNIKVVITGEGADELLGGYNIFKETKIRHFWAKDADSKIRPLLLKKLYPYLPQMKNANSNVLKMFFGYKLMETGSPIYSHLLRWNNTSRIINYLSDDYKKSIDDYNPISDYQDRLSLKLEGFDYLSKAQWIEINLFMSGYLLSSQGDRMAMANSVEGRYPFLDHRVIEFCMHLPPDLKLNGLNEKYLLKKMMKGRIPNEILERSKQAYRAPIKSTFNFANLPDYLKEMLSDNEIKNSGIFNPNHVSRLLKKIDSKKQVSEIDNMALTGILSLQILNDLFVNKSIQELTSADLIEFDKIVIEK</sequence>
<dbReference type="CDD" id="cd00712">
    <property type="entry name" value="AsnB"/>
    <property type="match status" value="1"/>
</dbReference>
<dbReference type="InterPro" id="IPR006426">
    <property type="entry name" value="Asn_synth_AEB"/>
</dbReference>
<keyword evidence="4" id="KW-0547">Nucleotide-binding</keyword>
<evidence type="ECO:0000313" key="10">
    <source>
        <dbReference type="Proteomes" id="UP000315363"/>
    </source>
</evidence>
<evidence type="ECO:0000256" key="6">
    <source>
        <dbReference type="ARBA" id="ARBA00022962"/>
    </source>
</evidence>
<dbReference type="Gene3D" id="3.60.20.10">
    <property type="entry name" value="Glutamine Phosphoribosylpyrophosphate, subunit 1, domain 1"/>
    <property type="match status" value="1"/>
</dbReference>
<keyword evidence="5" id="KW-0067">ATP-binding</keyword>
<dbReference type="CDD" id="cd01991">
    <property type="entry name" value="Asn_synthase_B_C"/>
    <property type="match status" value="1"/>
</dbReference>
<dbReference type="EC" id="6.3.5.4" evidence="3"/>
<dbReference type="PANTHER" id="PTHR43284:SF1">
    <property type="entry name" value="ASPARAGINE SYNTHETASE"/>
    <property type="match status" value="1"/>
</dbReference>
<dbReference type="InterPro" id="IPR051786">
    <property type="entry name" value="ASN_synthetase/amidase"/>
</dbReference>
<accession>A0ABY3ADW7</accession>
<dbReference type="Pfam" id="PF13537">
    <property type="entry name" value="GATase_7"/>
    <property type="match status" value="1"/>
</dbReference>
<dbReference type="InterPro" id="IPR014729">
    <property type="entry name" value="Rossmann-like_a/b/a_fold"/>
</dbReference>
<evidence type="ECO:0000256" key="2">
    <source>
        <dbReference type="ARBA" id="ARBA00005752"/>
    </source>
</evidence>
<feature type="domain" description="Glutamine amidotransferase type-2" evidence="8">
    <location>
        <begin position="2"/>
        <end position="212"/>
    </location>
</feature>
<keyword evidence="10" id="KW-1185">Reference proteome</keyword>
<comment type="caution">
    <text evidence="9">The sequence shown here is derived from an EMBL/GenBank/DDBJ whole genome shotgun (WGS) entry which is preliminary data.</text>
</comment>
<dbReference type="NCBIfam" id="TIGR01536">
    <property type="entry name" value="asn_synth_AEB"/>
    <property type="match status" value="1"/>
</dbReference>
<dbReference type="InterPro" id="IPR029055">
    <property type="entry name" value="Ntn_hydrolases_N"/>
</dbReference>